<organism evidence="1 2">
    <name type="scientific">Hydrogenophaga aromaticivorans</name>
    <dbReference type="NCBI Taxonomy" id="2610898"/>
    <lineage>
        <taxon>Bacteria</taxon>
        <taxon>Pseudomonadati</taxon>
        <taxon>Pseudomonadota</taxon>
        <taxon>Betaproteobacteria</taxon>
        <taxon>Burkholderiales</taxon>
        <taxon>Comamonadaceae</taxon>
        <taxon>Hydrogenophaga</taxon>
    </lineage>
</organism>
<reference evidence="1 2" key="1">
    <citation type="submission" date="2019-09" db="EMBL/GenBank/DDBJ databases">
        <title>Hydrogenophaga aromatica sp. nov., isolated from a para-xylene-degrading enrichment culture.</title>
        <authorList>
            <person name="Tancsics A."/>
            <person name="Banerjee S."/>
        </authorList>
    </citation>
    <scope>NUCLEOTIDE SEQUENCE [LARGE SCALE GENOMIC DNA]</scope>
    <source>
        <strain evidence="1 2">D2P1</strain>
    </source>
</reference>
<protein>
    <submittedName>
        <fullName evidence="1">DUF2917 domain-containing protein</fullName>
    </submittedName>
</protein>
<accession>A0A7Y8H0X7</accession>
<evidence type="ECO:0000313" key="2">
    <source>
        <dbReference type="Proteomes" id="UP000545507"/>
    </source>
</evidence>
<sequence length="165" mass="18196">MDPKETTQMARKARLVHTSWAICVSVAPGIKHGQWSLIHRRPAMHPTTAQPTRLLPRQTRLIHASTGVRLRVVSGRLWLTQPNVAQDLFLGPGASIDLLQDWVVIGADAEPRSPVGSPDSYSEYQLVPLVQPASRPSAWVVLWRRGARLGRWVRASASFASAGAR</sequence>
<keyword evidence="2" id="KW-1185">Reference proteome</keyword>
<comment type="caution">
    <text evidence="1">The sequence shown here is derived from an EMBL/GenBank/DDBJ whole genome shotgun (WGS) entry which is preliminary data.</text>
</comment>
<gene>
    <name evidence="1" type="ORF">F3K02_24910</name>
</gene>
<dbReference type="InterPro" id="IPR021317">
    <property type="entry name" value="DUF2917"/>
</dbReference>
<dbReference type="Pfam" id="PF11142">
    <property type="entry name" value="DUF2917"/>
    <property type="match status" value="1"/>
</dbReference>
<proteinExistence type="predicted"/>
<dbReference type="Proteomes" id="UP000545507">
    <property type="component" value="Unassembled WGS sequence"/>
</dbReference>
<evidence type="ECO:0000313" key="1">
    <source>
        <dbReference type="EMBL" id="NWF48471.1"/>
    </source>
</evidence>
<dbReference type="EMBL" id="VYGV01000027">
    <property type="protein sequence ID" value="NWF48471.1"/>
    <property type="molecule type" value="Genomic_DNA"/>
</dbReference>
<name>A0A7Y8H0X7_9BURK</name>
<dbReference type="AlphaFoldDB" id="A0A7Y8H0X7"/>